<protein>
    <recommendedName>
        <fullName evidence="1">ATP synthase protein I</fullName>
    </recommendedName>
</protein>
<keyword evidence="3" id="KW-1133">Transmembrane helix</keyword>
<evidence type="ECO:0000256" key="2">
    <source>
        <dbReference type="SAM" id="MobiDB-lite"/>
    </source>
</evidence>
<feature type="transmembrane region" description="Helical" evidence="3">
    <location>
        <begin position="68"/>
        <end position="89"/>
    </location>
</feature>
<gene>
    <name evidence="4" type="ORF">FDP22_10075</name>
</gene>
<dbReference type="EMBL" id="CP040818">
    <property type="protein sequence ID" value="QDL92091.1"/>
    <property type="molecule type" value="Genomic_DNA"/>
</dbReference>
<evidence type="ECO:0000256" key="1">
    <source>
        <dbReference type="PIRNR" id="PIRNR032126"/>
    </source>
</evidence>
<keyword evidence="5" id="KW-1185">Reference proteome</keyword>
<dbReference type="RefSeq" id="WP_138571861.1">
    <property type="nucleotide sequence ID" value="NZ_CP040818.1"/>
</dbReference>
<dbReference type="Proteomes" id="UP000305888">
    <property type="component" value="Chromosome"/>
</dbReference>
<dbReference type="OrthoDB" id="15401at2"/>
<dbReference type="AlphaFoldDB" id="A0A5B8FH75"/>
<dbReference type="InterPro" id="IPR016989">
    <property type="entry name" value="Atp1_alphaprobac"/>
</dbReference>
<keyword evidence="1" id="KW-0375">Hydrogen ion transport</keyword>
<feature type="compositionally biased region" description="Basic and acidic residues" evidence="2">
    <location>
        <begin position="113"/>
        <end position="124"/>
    </location>
</feature>
<organism evidence="4 5">
    <name type="scientific">Paroceanicella profunda</name>
    <dbReference type="NCBI Taxonomy" id="2579971"/>
    <lineage>
        <taxon>Bacteria</taxon>
        <taxon>Pseudomonadati</taxon>
        <taxon>Pseudomonadota</taxon>
        <taxon>Alphaproteobacteria</taxon>
        <taxon>Rhodobacterales</taxon>
        <taxon>Paracoccaceae</taxon>
        <taxon>Paroceanicella</taxon>
    </lineage>
</organism>
<keyword evidence="1" id="KW-0813">Transport</keyword>
<dbReference type="Pfam" id="PF09527">
    <property type="entry name" value="ATPase_gene1"/>
    <property type="match status" value="1"/>
</dbReference>
<accession>A0A5B8FH75</accession>
<keyword evidence="1" id="KW-0406">Ion transport</keyword>
<dbReference type="KEGG" id="ppru:FDP22_10075"/>
<reference evidence="4 5" key="1">
    <citation type="submission" date="2019-06" db="EMBL/GenBank/DDBJ databases">
        <title>Genome sequence of Rhodobacteraceae bacterium D4M1.</title>
        <authorList>
            <person name="Cao J."/>
        </authorList>
    </citation>
    <scope>NUCLEOTIDE SEQUENCE [LARGE SCALE GENOMIC DNA]</scope>
    <source>
        <strain evidence="4 5">D4M1</strain>
    </source>
</reference>
<name>A0A5B8FH75_9RHOB</name>
<evidence type="ECO:0000313" key="5">
    <source>
        <dbReference type="Proteomes" id="UP000305888"/>
    </source>
</evidence>
<keyword evidence="3" id="KW-0812">Transmembrane</keyword>
<keyword evidence="1 3" id="KW-0472">Membrane</keyword>
<dbReference type="GO" id="GO:0045259">
    <property type="term" value="C:proton-transporting ATP synthase complex"/>
    <property type="evidence" value="ECO:0007669"/>
    <property type="project" value="UniProtKB-UniRule"/>
</dbReference>
<evidence type="ECO:0000256" key="3">
    <source>
        <dbReference type="SAM" id="Phobius"/>
    </source>
</evidence>
<feature type="transmembrane region" description="Helical" evidence="3">
    <location>
        <begin position="40"/>
        <end position="62"/>
    </location>
</feature>
<comment type="function">
    <text evidence="1">A possible function for this protein is to guide the assembly of the membrane sector of the ATPase enzyme complex.</text>
</comment>
<dbReference type="PIRSF" id="PIRSF032126">
    <property type="entry name" value="F0F1_ATP_synthase_subunit_I"/>
    <property type="match status" value="1"/>
</dbReference>
<comment type="similarity">
    <text evidence="1">Belongs to the bacterial AtpI family.</text>
</comment>
<proteinExistence type="inferred from homology"/>
<dbReference type="InterPro" id="IPR032820">
    <property type="entry name" value="ATPase_put"/>
</dbReference>
<feature type="region of interest" description="Disordered" evidence="2">
    <location>
        <begin position="99"/>
        <end position="124"/>
    </location>
</feature>
<evidence type="ECO:0000313" key="4">
    <source>
        <dbReference type="EMBL" id="QDL92091.1"/>
    </source>
</evidence>
<dbReference type="GO" id="GO:1902600">
    <property type="term" value="P:proton transmembrane transport"/>
    <property type="evidence" value="ECO:0007669"/>
    <property type="project" value="UniProtKB-KW"/>
</dbReference>
<sequence>MDDKSDQRLEKLEARIKAARRARKPASGGEGKGSYSGVELAWRMVIDLVCGVGVGCGIGYGIDALTGTLPAFMILFTILGFGAGVRVMMRSAAEYQAKLNAPETAQDDNAPDPAHEDDRASGGR</sequence>